<accession>A0A7T8G1Z2</accession>
<protein>
    <submittedName>
        <fullName evidence="1">Uncharacterized protein</fullName>
    </submittedName>
</protein>
<sequence length="586" mass="67457">MATSTDFFLSWKLTHTSTKIINYYLADKQIREPRTYSQAEYEKTFKRLNRIYRHNKKIPDGLVNTWDTESNPGFIIYAADKEQFREYGDRVKKGMRFTDEALAVLVRSGKVVVIYPSTPAYHYTHIFEAYITKDRELYDKLRGVDVPESLIPWTGPIKAISCNPFKFGSQNIVIGSLDIIRRCPPLIQVLDTALRAINLFDTDGTINPRFLQLCSDQKLTSVELLLSSTSGALIQAMDSALYRRDPFWKTSDYSVYLDEVKVINKRKRSNRPVLGSSGVCNIRIETERGITDLVCFIDLPVGSVYAIKEPDIKDALKRLLMVAYFVSNIDTISFDVKVMVVKVVDIVVSPLPYVCGVYRIKLENGALWDKKNLVIICPKGGFKTTFRKMMAVHYPDFAVIDSDVYGRWLSHRVTDHEYKMTYEDLQKFSTYDTYPSYFEEIAACVINHGYDTEIERRTAFNHLFAKAIDSEVTSYTRFFEQVYTVIPRETFGRMVVMVHTTIEADNISGNNVHACIRPVHSSLLAVKGRVGRNNLVQEFLWYRYSEMTANTGRLYMSWAELLCVAFPDIVDNISRHFYYPSRAPLD</sequence>
<proteinExistence type="predicted"/>
<organism evidence="1">
    <name type="scientific">French Guiana reovirus</name>
    <dbReference type="NCBI Taxonomy" id="2803189"/>
    <lineage>
        <taxon>Viruses</taxon>
        <taxon>Riboviria</taxon>
        <taxon>Orthornavirae</taxon>
        <taxon>Duplornaviricota</taxon>
        <taxon>Resentoviricetes</taxon>
        <taxon>Reovirales</taxon>
    </lineage>
</organism>
<dbReference type="EMBL" id="MT792648">
    <property type="protein sequence ID" value="QQP18680.1"/>
    <property type="molecule type" value="Genomic_RNA"/>
</dbReference>
<evidence type="ECO:0000313" key="1">
    <source>
        <dbReference type="EMBL" id="QQP18680.1"/>
    </source>
</evidence>
<name>A0A7T8G1Z2_9REOV</name>
<reference evidence="1" key="1">
    <citation type="journal article" date="2020" name="Microorganisms">
        <title>Comparative Metagenomics of Palearctic and Neotropical Avian Cloacal Viromes Reveal Geographic Bias in Virus Discovery.</title>
        <authorList>
            <person name="Truchado D.A."/>
            <person name="Llanos-Garrido A."/>
            <person name="Oropesa-Olmedo D.A."/>
            <person name="Cerrada B."/>
            <person name="Cea P."/>
            <person name="Moens M.A.J."/>
            <person name="Gomez-Lucia E."/>
            <person name="Domenech A."/>
            <person name="Mila B."/>
            <person name="Perez-Tris J."/>
            <person name="Cadar D."/>
            <person name="Benitez L."/>
        </authorList>
    </citation>
    <scope>NUCLEOTIDE SEQUENCE</scope>
    <source>
        <strain evidence="1">P1m2</strain>
    </source>
</reference>